<sequence>TLDDSVLDVKCSHCGTLGNRAREAKGDPLDYEGSFEEWEARAREAIEKKGGQDGD</sequence>
<evidence type="ECO:0000313" key="1">
    <source>
        <dbReference type="EMBL" id="KKL96935.1"/>
    </source>
</evidence>
<reference evidence="1" key="1">
    <citation type="journal article" date="2015" name="Nature">
        <title>Complex archaea that bridge the gap between prokaryotes and eukaryotes.</title>
        <authorList>
            <person name="Spang A."/>
            <person name="Saw J.H."/>
            <person name="Jorgensen S.L."/>
            <person name="Zaremba-Niedzwiedzka K."/>
            <person name="Martijn J."/>
            <person name="Lind A.E."/>
            <person name="van Eijk R."/>
            <person name="Schleper C."/>
            <person name="Guy L."/>
            <person name="Ettema T.J."/>
        </authorList>
    </citation>
    <scope>NUCLEOTIDE SEQUENCE</scope>
</reference>
<feature type="non-terminal residue" evidence="1">
    <location>
        <position position="1"/>
    </location>
</feature>
<accession>A0A0F9IT28</accession>
<gene>
    <name evidence="1" type="ORF">LCGC14_1839440</name>
</gene>
<protein>
    <submittedName>
        <fullName evidence="1">Uncharacterized protein</fullName>
    </submittedName>
</protein>
<name>A0A0F9IT28_9ZZZZ</name>
<comment type="caution">
    <text evidence="1">The sequence shown here is derived from an EMBL/GenBank/DDBJ whole genome shotgun (WGS) entry which is preliminary data.</text>
</comment>
<proteinExistence type="predicted"/>
<dbReference type="AlphaFoldDB" id="A0A0F9IT28"/>
<organism evidence="1">
    <name type="scientific">marine sediment metagenome</name>
    <dbReference type="NCBI Taxonomy" id="412755"/>
    <lineage>
        <taxon>unclassified sequences</taxon>
        <taxon>metagenomes</taxon>
        <taxon>ecological metagenomes</taxon>
    </lineage>
</organism>
<dbReference type="EMBL" id="LAZR01018295">
    <property type="protein sequence ID" value="KKL96935.1"/>
    <property type="molecule type" value="Genomic_DNA"/>
</dbReference>